<keyword evidence="1" id="KW-0433">Leucine-rich repeat</keyword>
<dbReference type="Pfam" id="PF00931">
    <property type="entry name" value="NB-ARC"/>
    <property type="match status" value="1"/>
</dbReference>
<dbReference type="InterPro" id="IPR056789">
    <property type="entry name" value="LRR_R13L1-DRL21"/>
</dbReference>
<sequence length="1268" mass="143743">MAAQVVGGSFLSAFLQVLFDRMSSREVVDFFNANKVNRQILQKLNATMICVNGVLDDAEEKQNTKPNVKKWLDELKDAVFEADDLLDEIAYQVLRSDASSSSSSITKLLQVHHFLPSYNPFRNVIERVKLQQIHERLDHLVKQMHALGLRELTVGQNPSSQKLPTTSLEDPSGVVYGRANDKEAIIDLLLSDHDILATGNDHLAVIPIVGMGGIGKTTLAQIVYNDSRVQDWFDLKAWVCVSEDFNVFKITKDIYQEVTSLNCDAKTPNQLQVELKEKLNRKKLLLVLDDVWNDKYADWDILQRPLKSLARESKVIVTTRNKNVAMVMRTAPIHYLKELSDDNCWLLFAQHAFEDGNLSSYPDLVPYAKEIARRCKGLPLAAKIIGGLLSSERDAGQWEKISRSSIWDLSNDNILPALKLSYHYLPSHLKQCFAYCAIFPKDYEFEREELVLFWMAEGFLVQPNSNKLMEELGNEYFDYLVSRSFFQPSSNGRQSYFVMHDLINDLAAFVSGEFCFRLEGDHSCRINKRTRHLSYVRTKNDNSLKFEGISRAKFLRTFLPIGLLSGCIEGEVISNILPALKCLRVLSLSKYDNVISLPDSINNLKHLRYLNLSRTPITVLPEVVSNLYHLQILNLCGCNDLIVLPESVGNLKCLRHLNLRETSIKKLPESCTRLYNLQTLILRGCRELVHLPIDLVKLINLYHLDIRETKLQEMPAQMGKLKRLQILSDYIVGKQSESSIKQLGELQLQGDLCICNLQNVNDARDGLEAGMKSKKHLKRLKLKWEGETRNSQHERDVLEQLQPHVSLEYLSVIGYGSTRFPDWIGDLSFSNMVSIKLSECRYCLYLPPLGQLASLRQLVIRGFDGITVVDPQFYGSCSSRTKPFASLKVLRFEKMQQWSRWISDRNEGEEGSFPLLQELYIRECPNLLGNLPSHLPSLTTLMVEECQQLATSLPTSPTILKIKLLDASRDVRLEKLPSGLHRLVVDKLHSASDQEMNQLAGISCTLEEIEVRQHDSVKCIQLELFPKLEVVQVAKCPNLESLSSHGGIIQKNVITSLKSLDIKECPNLVSFPKGGLVASNMKYLQLRDCLSLKCLPENMHRLLQSLVSLKLDNCPELESFPEGGLPSRLEQLEICSCNKLIAARRRWNLPVLGSLSRFKLGMYRDVESFPEDALLPSTLTSLTILNLPSLKSLHSKGLEDLTSLRELTIANCPKLCSLPENGLPSSLFSLVIYNCALLERRCQHETGEDWSKIAHIPHVEINLPNINT</sequence>
<dbReference type="FunFam" id="3.40.50.300:FF:001091">
    <property type="entry name" value="Probable disease resistance protein At1g61300"/>
    <property type="match status" value="1"/>
</dbReference>
<dbReference type="Gene3D" id="3.40.50.300">
    <property type="entry name" value="P-loop containing nucleotide triphosphate hydrolases"/>
    <property type="match status" value="1"/>
</dbReference>
<dbReference type="GO" id="GO:0051707">
    <property type="term" value="P:response to other organism"/>
    <property type="evidence" value="ECO:0007669"/>
    <property type="project" value="UniProtKB-ARBA"/>
</dbReference>
<dbReference type="InterPro" id="IPR032675">
    <property type="entry name" value="LRR_dom_sf"/>
</dbReference>
<dbReference type="GO" id="GO:0006952">
    <property type="term" value="P:defense response"/>
    <property type="evidence" value="ECO:0007669"/>
    <property type="project" value="UniProtKB-KW"/>
</dbReference>
<dbReference type="SUPFAM" id="SSF52047">
    <property type="entry name" value="RNI-like"/>
    <property type="match status" value="1"/>
</dbReference>
<evidence type="ECO:0000259" key="8">
    <source>
        <dbReference type="Pfam" id="PF23559"/>
    </source>
</evidence>
<evidence type="ECO:0000256" key="2">
    <source>
        <dbReference type="ARBA" id="ARBA00022737"/>
    </source>
</evidence>
<gene>
    <name evidence="11" type="ORF">K2173_024768</name>
</gene>
<keyword evidence="4" id="KW-0611">Plant defense</keyword>
<dbReference type="Gene3D" id="3.80.10.10">
    <property type="entry name" value="Ribonuclease Inhibitor"/>
    <property type="match status" value="4"/>
</dbReference>
<evidence type="ECO:0000259" key="9">
    <source>
        <dbReference type="Pfam" id="PF23598"/>
    </source>
</evidence>
<dbReference type="PRINTS" id="PR00364">
    <property type="entry name" value="DISEASERSIST"/>
</dbReference>
<evidence type="ECO:0000259" key="6">
    <source>
        <dbReference type="Pfam" id="PF00931"/>
    </source>
</evidence>
<dbReference type="Pfam" id="PF18052">
    <property type="entry name" value="Rx_N"/>
    <property type="match status" value="1"/>
</dbReference>
<keyword evidence="5" id="KW-0067">ATP-binding</keyword>
<evidence type="ECO:0008006" key="13">
    <source>
        <dbReference type="Google" id="ProtNLM"/>
    </source>
</evidence>
<dbReference type="InterPro" id="IPR027417">
    <property type="entry name" value="P-loop_NTPase"/>
</dbReference>
<comment type="caution">
    <text evidence="11">The sequence shown here is derived from an EMBL/GenBank/DDBJ whole genome shotgun (WGS) entry which is preliminary data.</text>
</comment>
<dbReference type="GO" id="GO:0043531">
    <property type="term" value="F:ADP binding"/>
    <property type="evidence" value="ECO:0007669"/>
    <property type="project" value="InterPro"/>
</dbReference>
<dbReference type="FunFam" id="1.10.10.10:FF:000322">
    <property type="entry name" value="Probable disease resistance protein At1g63360"/>
    <property type="match status" value="1"/>
</dbReference>
<evidence type="ECO:0000256" key="4">
    <source>
        <dbReference type="ARBA" id="ARBA00022821"/>
    </source>
</evidence>
<dbReference type="InterPro" id="IPR058922">
    <property type="entry name" value="WHD_DRP"/>
</dbReference>
<feature type="domain" description="Disease resistance protein winged helix" evidence="8">
    <location>
        <begin position="438"/>
        <end position="507"/>
    </location>
</feature>
<proteinExistence type="predicted"/>
<evidence type="ECO:0000313" key="12">
    <source>
        <dbReference type="Proteomes" id="UP001159364"/>
    </source>
</evidence>
<dbReference type="SUPFAM" id="SSF52540">
    <property type="entry name" value="P-loop containing nucleoside triphosphate hydrolases"/>
    <property type="match status" value="1"/>
</dbReference>
<reference evidence="11 12" key="1">
    <citation type="submission" date="2021-09" db="EMBL/GenBank/DDBJ databases">
        <title>Genomic insights and catalytic innovation underlie evolution of tropane alkaloids biosynthesis.</title>
        <authorList>
            <person name="Wang Y.-J."/>
            <person name="Tian T."/>
            <person name="Huang J.-P."/>
            <person name="Huang S.-X."/>
        </authorList>
    </citation>
    <scope>NUCLEOTIDE SEQUENCE [LARGE SCALE GENOMIC DNA]</scope>
    <source>
        <strain evidence="11">KIB-2018</strain>
        <tissue evidence="11">Leaf</tissue>
    </source>
</reference>
<organism evidence="11 12">
    <name type="scientific">Erythroxylum novogranatense</name>
    <dbReference type="NCBI Taxonomy" id="1862640"/>
    <lineage>
        <taxon>Eukaryota</taxon>
        <taxon>Viridiplantae</taxon>
        <taxon>Streptophyta</taxon>
        <taxon>Embryophyta</taxon>
        <taxon>Tracheophyta</taxon>
        <taxon>Spermatophyta</taxon>
        <taxon>Magnoliopsida</taxon>
        <taxon>eudicotyledons</taxon>
        <taxon>Gunneridae</taxon>
        <taxon>Pentapetalae</taxon>
        <taxon>rosids</taxon>
        <taxon>fabids</taxon>
        <taxon>Malpighiales</taxon>
        <taxon>Erythroxylaceae</taxon>
        <taxon>Erythroxylum</taxon>
    </lineage>
</organism>
<accession>A0AAV8SV98</accession>
<dbReference type="InterPro" id="IPR042197">
    <property type="entry name" value="Apaf_helical"/>
</dbReference>
<evidence type="ECO:0000259" key="10">
    <source>
        <dbReference type="Pfam" id="PF25019"/>
    </source>
</evidence>
<dbReference type="Gene3D" id="1.10.8.430">
    <property type="entry name" value="Helical domain of apoptotic protease-activating factors"/>
    <property type="match status" value="1"/>
</dbReference>
<keyword evidence="3" id="KW-0547">Nucleotide-binding</keyword>
<evidence type="ECO:0000256" key="3">
    <source>
        <dbReference type="ARBA" id="ARBA00022741"/>
    </source>
</evidence>
<dbReference type="InterPro" id="IPR055414">
    <property type="entry name" value="LRR_R13L4/SHOC2-like"/>
</dbReference>
<evidence type="ECO:0000256" key="5">
    <source>
        <dbReference type="ARBA" id="ARBA00022840"/>
    </source>
</evidence>
<dbReference type="Pfam" id="PF23559">
    <property type="entry name" value="WHD_DRP"/>
    <property type="match status" value="1"/>
</dbReference>
<dbReference type="GO" id="GO:0005524">
    <property type="term" value="F:ATP binding"/>
    <property type="evidence" value="ECO:0007669"/>
    <property type="project" value="UniProtKB-KW"/>
</dbReference>
<keyword evidence="2" id="KW-0677">Repeat</keyword>
<evidence type="ECO:0000259" key="7">
    <source>
        <dbReference type="Pfam" id="PF18052"/>
    </source>
</evidence>
<dbReference type="InterPro" id="IPR003591">
    <property type="entry name" value="Leu-rich_rpt_typical-subtyp"/>
</dbReference>
<dbReference type="EMBL" id="JAIWQS010000009">
    <property type="protein sequence ID" value="KAJ8756221.1"/>
    <property type="molecule type" value="Genomic_DNA"/>
</dbReference>
<feature type="domain" description="Disease resistance R13L4/SHOC-2-like LRR" evidence="9">
    <location>
        <begin position="577"/>
        <end position="654"/>
    </location>
</feature>
<feature type="domain" description="NB-ARC" evidence="6">
    <location>
        <begin position="200"/>
        <end position="354"/>
    </location>
</feature>
<dbReference type="InterPro" id="IPR041118">
    <property type="entry name" value="Rx_N"/>
</dbReference>
<dbReference type="PANTHER" id="PTHR36766:SF40">
    <property type="entry name" value="DISEASE RESISTANCE PROTEIN RGA3"/>
    <property type="match status" value="1"/>
</dbReference>
<dbReference type="Proteomes" id="UP001159364">
    <property type="component" value="Linkage Group LG09"/>
</dbReference>
<keyword evidence="12" id="KW-1185">Reference proteome</keyword>
<dbReference type="AlphaFoldDB" id="A0AAV8SV98"/>
<dbReference type="SUPFAM" id="SSF52058">
    <property type="entry name" value="L domain-like"/>
    <property type="match status" value="1"/>
</dbReference>
<feature type="domain" description="Disease resistance N-terminal" evidence="7">
    <location>
        <begin position="10"/>
        <end position="103"/>
    </location>
</feature>
<evidence type="ECO:0000256" key="1">
    <source>
        <dbReference type="ARBA" id="ARBA00022614"/>
    </source>
</evidence>
<dbReference type="Gene3D" id="1.10.10.10">
    <property type="entry name" value="Winged helix-like DNA-binding domain superfamily/Winged helix DNA-binding domain"/>
    <property type="match status" value="1"/>
</dbReference>
<dbReference type="PANTHER" id="PTHR36766">
    <property type="entry name" value="PLANT BROAD-SPECTRUM MILDEW RESISTANCE PROTEIN RPW8"/>
    <property type="match status" value="1"/>
</dbReference>
<dbReference type="SMART" id="SM00369">
    <property type="entry name" value="LRR_TYP"/>
    <property type="match status" value="3"/>
</dbReference>
<dbReference type="InterPro" id="IPR002182">
    <property type="entry name" value="NB-ARC"/>
</dbReference>
<protein>
    <recommendedName>
        <fullName evidence="13">Disease resistance RPP13-like protein 1</fullName>
    </recommendedName>
</protein>
<dbReference type="Gene3D" id="1.20.5.4130">
    <property type="match status" value="1"/>
</dbReference>
<dbReference type="Pfam" id="PF23598">
    <property type="entry name" value="LRR_14"/>
    <property type="match status" value="1"/>
</dbReference>
<evidence type="ECO:0000313" key="11">
    <source>
        <dbReference type="EMBL" id="KAJ8756221.1"/>
    </source>
</evidence>
<name>A0AAV8SV98_9ROSI</name>
<dbReference type="InterPro" id="IPR036388">
    <property type="entry name" value="WH-like_DNA-bd_sf"/>
</dbReference>
<feature type="domain" description="R13L1/DRL21-like LRR repeat region" evidence="10">
    <location>
        <begin position="740"/>
        <end position="862"/>
    </location>
</feature>
<dbReference type="Pfam" id="PF25019">
    <property type="entry name" value="LRR_R13L1-DRL21"/>
    <property type="match status" value="1"/>
</dbReference>